<comment type="caution">
    <text evidence="2">The sequence shown here is derived from an EMBL/GenBank/DDBJ whole genome shotgun (WGS) entry which is preliminary data.</text>
</comment>
<feature type="region of interest" description="Disordered" evidence="1">
    <location>
        <begin position="1"/>
        <end position="30"/>
    </location>
</feature>
<reference evidence="2" key="1">
    <citation type="submission" date="2019-08" db="EMBL/GenBank/DDBJ databases">
        <authorList>
            <person name="Kucharzyk K."/>
            <person name="Murdoch R.W."/>
            <person name="Higgins S."/>
            <person name="Loffler F."/>
        </authorList>
    </citation>
    <scope>NUCLEOTIDE SEQUENCE</scope>
</reference>
<dbReference type="EMBL" id="VSSQ01124710">
    <property type="protein sequence ID" value="MPN55447.1"/>
    <property type="molecule type" value="Genomic_DNA"/>
</dbReference>
<evidence type="ECO:0000313" key="2">
    <source>
        <dbReference type="EMBL" id="MPN55447.1"/>
    </source>
</evidence>
<protein>
    <submittedName>
        <fullName evidence="2">Uncharacterized protein</fullName>
    </submittedName>
</protein>
<accession>A0A645IWE4</accession>
<dbReference type="AlphaFoldDB" id="A0A645IWE4"/>
<organism evidence="2">
    <name type="scientific">bioreactor metagenome</name>
    <dbReference type="NCBI Taxonomy" id="1076179"/>
    <lineage>
        <taxon>unclassified sequences</taxon>
        <taxon>metagenomes</taxon>
        <taxon>ecological metagenomes</taxon>
    </lineage>
</organism>
<name>A0A645IWE4_9ZZZZ</name>
<proteinExistence type="predicted"/>
<evidence type="ECO:0000256" key="1">
    <source>
        <dbReference type="SAM" id="MobiDB-lite"/>
    </source>
</evidence>
<sequence length="119" mass="13098">MQFDVSFDPGSRDEPCRISGQTPRADGDGDFDIAIPLSGDIEFEVAEARGDGRDCHAAVTALRERLKERFGLSWDVTDWGRAAGIAATGKGPHGREETSPVPEKQRQKEREGARGEWTR</sequence>
<feature type="compositionally biased region" description="Basic and acidic residues" evidence="1">
    <location>
        <begin position="93"/>
        <end position="119"/>
    </location>
</feature>
<feature type="region of interest" description="Disordered" evidence="1">
    <location>
        <begin position="83"/>
        <end position="119"/>
    </location>
</feature>
<gene>
    <name evidence="2" type="ORF">SDC9_203129</name>
</gene>